<evidence type="ECO:0000313" key="2">
    <source>
        <dbReference type="EMBL" id="CAG4884153.1"/>
    </source>
</evidence>
<dbReference type="EMBL" id="CAJQUM010000001">
    <property type="protein sequence ID" value="CAG4884153.1"/>
    <property type="molecule type" value="Genomic_DNA"/>
</dbReference>
<dbReference type="AlphaFoldDB" id="A0A916N0Q0"/>
<name>A0A916N0Q0_9PROT</name>
<keyword evidence="3" id="KW-1185">Reference proteome</keyword>
<gene>
    <name evidence="2" type="ORF">GTOL_12036</name>
</gene>
<dbReference type="RefSeq" id="WP_220636028.1">
    <property type="nucleotide sequence ID" value="NZ_CAJQUM010000001.1"/>
</dbReference>
<dbReference type="Pfam" id="PF13524">
    <property type="entry name" value="Glyco_trans_1_2"/>
    <property type="match status" value="1"/>
</dbReference>
<protein>
    <recommendedName>
        <fullName evidence="1">Spore protein YkvP/CgeB glycosyl transferase-like domain-containing protein</fullName>
    </recommendedName>
</protein>
<sequence>MSNLISSTAKENGRIVVFRDCWNMAPLVTAFESLGYETWVDRPDSDLRQLRHGDVVACVTNIHLDIKRPWKALAAKRQINNLGAPFIFWDRDGPSHMGEKAWRIWLLKHVEFMDAYATHTLQDAGKFSDEVVYLPNAAWTERYNLAGRTLESLRDRAAYRYDVSFFGRIDPGRFPETHFRAAFVEKLKPVLEARKLRYFFGAHDVPVAEQIQLIQTSIINLSFYAGCDVRYQGGYHGEPFSWGLPERCYGIPACGGFVLNDQRVHAYDDFVDGKEWVAFSSFDDCVGKIAYYADNFVLTREIAEAAHHRVMSEHRYVDRAAKLLRFCFYWKQKKGLLPVPTGL</sequence>
<accession>A0A916N0Q0</accession>
<evidence type="ECO:0000259" key="1">
    <source>
        <dbReference type="Pfam" id="PF13524"/>
    </source>
</evidence>
<dbReference type="InterPro" id="IPR055259">
    <property type="entry name" value="YkvP/CgeB_Glyco_trans-like"/>
</dbReference>
<feature type="domain" description="Spore protein YkvP/CgeB glycosyl transferase-like" evidence="1">
    <location>
        <begin position="204"/>
        <end position="324"/>
    </location>
</feature>
<proteinExistence type="predicted"/>
<comment type="caution">
    <text evidence="2">The sequence shown here is derived from an EMBL/GenBank/DDBJ whole genome shotgun (WGS) entry which is preliminary data.</text>
</comment>
<dbReference type="Proteomes" id="UP000742786">
    <property type="component" value="Unassembled WGS sequence"/>
</dbReference>
<reference evidence="2" key="1">
    <citation type="submission" date="2021-04" db="EMBL/GenBank/DDBJ databases">
        <authorList>
            <person name="Hornung B."/>
        </authorList>
    </citation>
    <scope>NUCLEOTIDE SEQUENCE</scope>
    <source>
        <strain evidence="2">G5G6</strain>
    </source>
</reference>
<organism evidence="2 3">
    <name type="scientific">Georgfuchsia toluolica</name>
    <dbReference type="NCBI Taxonomy" id="424218"/>
    <lineage>
        <taxon>Bacteria</taxon>
        <taxon>Pseudomonadati</taxon>
        <taxon>Pseudomonadota</taxon>
        <taxon>Betaproteobacteria</taxon>
        <taxon>Nitrosomonadales</taxon>
        <taxon>Sterolibacteriaceae</taxon>
        <taxon>Georgfuchsia</taxon>
    </lineage>
</organism>
<evidence type="ECO:0000313" key="3">
    <source>
        <dbReference type="Proteomes" id="UP000742786"/>
    </source>
</evidence>